<dbReference type="KEGG" id="asim:FE240_02865"/>
<accession>A0A5J6WRJ6</accession>
<dbReference type="EMBL" id="CP040449">
    <property type="protein sequence ID" value="QFI53739.1"/>
    <property type="molecule type" value="Genomic_DNA"/>
</dbReference>
<sequence length="194" mass="22045">MADEPLLTPDELAMLLGDVSISSQDVSSLLHSELDASLLSLLQRSNHLTLEAEVASHRLRFPLVLQRQPGGEIEPQLRPPAIEDLTGRQPRPWRLHEEAHLISPQFCWRVLDMSERGMVVDTQDVQPQTGALLEAALCLPMQPALPLTGRWVRKAYPPSDWALTFTMPEPELTTLKQWLFERHQDTFIRTDCIQ</sequence>
<reference evidence="1 2" key="1">
    <citation type="submission" date="2019-05" db="EMBL/GenBank/DDBJ databases">
        <title>OXA-830, a novel chromosomally encoded expanded-spectrum class D beta-lactamase in Aeromonas simiae.</title>
        <authorList>
            <person name="Zhou W."/>
            <person name="Chen Q."/>
        </authorList>
    </citation>
    <scope>NUCLEOTIDE SEQUENCE [LARGE SCALE GENOMIC DNA]</scope>
    <source>
        <strain evidence="1 2">A6</strain>
    </source>
</reference>
<proteinExistence type="predicted"/>
<keyword evidence="2" id="KW-1185">Reference proteome</keyword>
<evidence type="ECO:0000313" key="2">
    <source>
        <dbReference type="Proteomes" id="UP000594034"/>
    </source>
</evidence>
<name>A0A5J6WRJ6_9GAMM</name>
<gene>
    <name evidence="1" type="ORF">FE240_02865</name>
</gene>
<dbReference type="Proteomes" id="UP000594034">
    <property type="component" value="Chromosome"/>
</dbReference>
<protein>
    <submittedName>
        <fullName evidence="1">PilZ domain-containing protein</fullName>
    </submittedName>
</protein>
<dbReference type="RefSeq" id="WP_193003307.1">
    <property type="nucleotide sequence ID" value="NZ_CP040449.1"/>
</dbReference>
<evidence type="ECO:0000313" key="1">
    <source>
        <dbReference type="EMBL" id="QFI53739.1"/>
    </source>
</evidence>
<dbReference type="AlphaFoldDB" id="A0A5J6WRJ6"/>
<organism evidence="1 2">
    <name type="scientific">Aeromonas simiae</name>
    <dbReference type="NCBI Taxonomy" id="218936"/>
    <lineage>
        <taxon>Bacteria</taxon>
        <taxon>Pseudomonadati</taxon>
        <taxon>Pseudomonadota</taxon>
        <taxon>Gammaproteobacteria</taxon>
        <taxon>Aeromonadales</taxon>
        <taxon>Aeromonadaceae</taxon>
        <taxon>Aeromonas</taxon>
    </lineage>
</organism>